<dbReference type="InterPro" id="IPR008991">
    <property type="entry name" value="Translation_prot_SH3-like_sf"/>
</dbReference>
<name>A0ABX8B260_9BACT</name>
<organism evidence="7 8">
    <name type="scientific">Chloracidobacterium sp. N</name>
    <dbReference type="NCBI Taxonomy" id="2821540"/>
    <lineage>
        <taxon>Bacteria</taxon>
        <taxon>Pseudomonadati</taxon>
        <taxon>Acidobacteriota</taxon>
        <taxon>Terriglobia</taxon>
        <taxon>Terriglobales</taxon>
        <taxon>Acidobacteriaceae</taxon>
        <taxon>Chloracidobacterium</taxon>
        <taxon>Chloracidobacterium aggregatum</taxon>
    </lineage>
</organism>
<dbReference type="InterPro" id="IPR041988">
    <property type="entry name" value="Ribosomal_uL24_KOW"/>
</dbReference>
<dbReference type="SUPFAM" id="SSF50104">
    <property type="entry name" value="Translation proteins SH3-like domain"/>
    <property type="match status" value="1"/>
</dbReference>
<dbReference type="PANTHER" id="PTHR12903">
    <property type="entry name" value="MITOCHONDRIAL RIBOSOMAL PROTEIN L24"/>
    <property type="match status" value="1"/>
</dbReference>
<keyword evidence="5" id="KW-0694">RNA-binding</keyword>
<comment type="similarity">
    <text evidence="1 5">Belongs to the universal ribosomal protein uL24 family.</text>
</comment>
<dbReference type="HAMAP" id="MF_01326_B">
    <property type="entry name" value="Ribosomal_uL24_B"/>
    <property type="match status" value="1"/>
</dbReference>
<evidence type="ECO:0000313" key="8">
    <source>
        <dbReference type="Proteomes" id="UP000677668"/>
    </source>
</evidence>
<evidence type="ECO:0000256" key="2">
    <source>
        <dbReference type="ARBA" id="ARBA00022980"/>
    </source>
</evidence>
<dbReference type="Gene3D" id="2.30.30.30">
    <property type="match status" value="1"/>
</dbReference>
<dbReference type="EMBL" id="CP072642">
    <property type="protein sequence ID" value="QUV93181.1"/>
    <property type="molecule type" value="Genomic_DNA"/>
</dbReference>
<comment type="subunit">
    <text evidence="5">Part of the 50S ribosomal subunit.</text>
</comment>
<proteinExistence type="inferred from homology"/>
<evidence type="ECO:0000313" key="7">
    <source>
        <dbReference type="EMBL" id="QUV93181.1"/>
    </source>
</evidence>
<accession>A0ABX8B260</accession>
<dbReference type="Proteomes" id="UP000677668">
    <property type="component" value="Chromosome 1"/>
</dbReference>
<dbReference type="RefSeq" id="WP_211421585.1">
    <property type="nucleotide sequence ID" value="NZ_CP072642.1"/>
</dbReference>
<comment type="function">
    <text evidence="5">One of the proteins that surrounds the polypeptide exit tunnel on the outside of the subunit.</text>
</comment>
<keyword evidence="5" id="KW-0699">rRNA-binding</keyword>
<dbReference type="NCBIfam" id="TIGR01079">
    <property type="entry name" value="rplX_bact"/>
    <property type="match status" value="1"/>
</dbReference>
<gene>
    <name evidence="5 7" type="primary">rplX</name>
    <name evidence="7" type="ORF">J8C05_07285</name>
</gene>
<keyword evidence="3 5" id="KW-0687">Ribonucleoprotein</keyword>
<evidence type="ECO:0000256" key="5">
    <source>
        <dbReference type="HAMAP-Rule" id="MF_01326"/>
    </source>
</evidence>
<evidence type="ECO:0000256" key="4">
    <source>
        <dbReference type="ARBA" id="ARBA00035206"/>
    </source>
</evidence>
<dbReference type="Pfam" id="PF00467">
    <property type="entry name" value="KOW"/>
    <property type="match status" value="1"/>
</dbReference>
<sequence length="79" mass="8930">MKSKKLMKNLRVGDTVILISGKDKRKTGLVKKVDRYSLRLLVEGACVSKKHVKRNASSQEDGGIVEKEAWISFSKVRKQ</sequence>
<dbReference type="CDD" id="cd06089">
    <property type="entry name" value="KOW_RPL26"/>
    <property type="match status" value="1"/>
</dbReference>
<keyword evidence="2 5" id="KW-0689">Ribosomal protein</keyword>
<dbReference type="SMART" id="SM00739">
    <property type="entry name" value="KOW"/>
    <property type="match status" value="1"/>
</dbReference>
<keyword evidence="8" id="KW-1185">Reference proteome</keyword>
<reference evidence="7 8" key="1">
    <citation type="submission" date="2021-03" db="EMBL/GenBank/DDBJ databases">
        <title>Genomic and phenotypic characterization of Chloracidobacterium isolates provides evidence for multiple species.</title>
        <authorList>
            <person name="Saini M.K."/>
            <person name="Costas A.M.G."/>
            <person name="Tank M."/>
            <person name="Bryant D.A."/>
        </authorList>
    </citation>
    <scope>NUCLEOTIDE SEQUENCE [LARGE SCALE GENOMIC DNA]</scope>
    <source>
        <strain evidence="7 8">N</strain>
    </source>
</reference>
<dbReference type="GO" id="GO:0005840">
    <property type="term" value="C:ribosome"/>
    <property type="evidence" value="ECO:0007669"/>
    <property type="project" value="UniProtKB-KW"/>
</dbReference>
<dbReference type="InterPro" id="IPR014722">
    <property type="entry name" value="Rib_uL2_dom2"/>
</dbReference>
<evidence type="ECO:0000256" key="3">
    <source>
        <dbReference type="ARBA" id="ARBA00023274"/>
    </source>
</evidence>
<feature type="domain" description="KOW" evidence="6">
    <location>
        <begin position="9"/>
        <end position="36"/>
    </location>
</feature>
<dbReference type="InterPro" id="IPR003256">
    <property type="entry name" value="Ribosomal_uL24"/>
</dbReference>
<evidence type="ECO:0000259" key="6">
    <source>
        <dbReference type="SMART" id="SM00739"/>
    </source>
</evidence>
<dbReference type="InterPro" id="IPR005824">
    <property type="entry name" value="KOW"/>
</dbReference>
<protein>
    <recommendedName>
        <fullName evidence="4 5">Large ribosomal subunit protein uL24</fullName>
    </recommendedName>
</protein>
<evidence type="ECO:0000256" key="1">
    <source>
        <dbReference type="ARBA" id="ARBA00010618"/>
    </source>
</evidence>
<dbReference type="Pfam" id="PF17136">
    <property type="entry name" value="ribosomal_L24"/>
    <property type="match status" value="1"/>
</dbReference>
<comment type="function">
    <text evidence="5">One of two assembly initiator proteins, it binds directly to the 5'-end of the 23S rRNA, where it nucleates assembly of the 50S subunit.</text>
</comment>
<dbReference type="InterPro" id="IPR057264">
    <property type="entry name" value="Ribosomal_uL24_C"/>
</dbReference>